<dbReference type="EMBL" id="MT143538">
    <property type="protein sequence ID" value="QJA97937.1"/>
    <property type="molecule type" value="Genomic_DNA"/>
</dbReference>
<name>A0A6M3LRD7_9ZZZZ</name>
<evidence type="ECO:0000313" key="1">
    <source>
        <dbReference type="EMBL" id="QJA97937.1"/>
    </source>
</evidence>
<sequence length="167" mass="19642">MAHVGFNHQMLEATVKQPIPFGSFGGYRRFCIYWWGDLWRWISGGWWRDLVAFWHRARYGWAPRDCWNLDHYLACVLGGTLCHLAAHTDSAPVGYPQQEPTDAETAFEQWEADLTRWGHALAAYARDDYYEIHGNDYEAWRKDEEARLAAVQAALRELEPWFAFLWD</sequence>
<reference evidence="1" key="1">
    <citation type="submission" date="2020-03" db="EMBL/GenBank/DDBJ databases">
        <title>The deep terrestrial virosphere.</title>
        <authorList>
            <person name="Holmfeldt K."/>
            <person name="Nilsson E."/>
            <person name="Simone D."/>
            <person name="Lopez-Fernandez M."/>
            <person name="Wu X."/>
            <person name="de Brujin I."/>
            <person name="Lundin D."/>
            <person name="Andersson A."/>
            <person name="Bertilsson S."/>
            <person name="Dopson M."/>
        </authorList>
    </citation>
    <scope>NUCLEOTIDE SEQUENCE</scope>
    <source>
        <strain evidence="1">MM415B05843</strain>
    </source>
</reference>
<organism evidence="1">
    <name type="scientific">viral metagenome</name>
    <dbReference type="NCBI Taxonomy" id="1070528"/>
    <lineage>
        <taxon>unclassified sequences</taxon>
        <taxon>metagenomes</taxon>
        <taxon>organismal metagenomes</taxon>
    </lineage>
</organism>
<gene>
    <name evidence="1" type="ORF">MM415B05843_0006</name>
</gene>
<dbReference type="AlphaFoldDB" id="A0A6M3LRD7"/>
<accession>A0A6M3LRD7</accession>
<proteinExistence type="predicted"/>
<protein>
    <submittedName>
        <fullName evidence="1">Uncharacterized protein</fullName>
    </submittedName>
</protein>